<dbReference type="Gene3D" id="3.40.50.720">
    <property type="entry name" value="NAD(P)-binding Rossmann-like Domain"/>
    <property type="match status" value="2"/>
</dbReference>
<evidence type="ECO:0000313" key="7">
    <source>
        <dbReference type="EMBL" id="KXG45069.1"/>
    </source>
</evidence>
<dbReference type="SUPFAM" id="SSF52283">
    <property type="entry name" value="Formate/glycerate dehydrogenase catalytic domain-like"/>
    <property type="match status" value="1"/>
</dbReference>
<keyword evidence="3" id="KW-0520">NAD</keyword>
<keyword evidence="8" id="KW-1185">Reference proteome</keyword>
<comment type="similarity">
    <text evidence="1 4">Belongs to the D-isomer specific 2-hydroxyacid dehydrogenase family.</text>
</comment>
<evidence type="ECO:0000313" key="8">
    <source>
        <dbReference type="Proteomes" id="UP000070352"/>
    </source>
</evidence>
<dbReference type="InterPro" id="IPR006139">
    <property type="entry name" value="D-isomer_2_OHA_DH_cat_dom"/>
</dbReference>
<accession>A0A135L7W8</accession>
<dbReference type="GO" id="GO:0005829">
    <property type="term" value="C:cytosol"/>
    <property type="evidence" value="ECO:0007669"/>
    <property type="project" value="TreeGrafter"/>
</dbReference>
<dbReference type="GO" id="GO:0030267">
    <property type="term" value="F:glyoxylate reductase (NADPH) activity"/>
    <property type="evidence" value="ECO:0007669"/>
    <property type="project" value="TreeGrafter"/>
</dbReference>
<dbReference type="CDD" id="cd05301">
    <property type="entry name" value="GDH"/>
    <property type="match status" value="1"/>
</dbReference>
<dbReference type="GO" id="GO:0051287">
    <property type="term" value="F:NAD binding"/>
    <property type="evidence" value="ECO:0007669"/>
    <property type="project" value="InterPro"/>
</dbReference>
<protein>
    <submittedName>
        <fullName evidence="7">D-glycerate dehydrogenase</fullName>
    </submittedName>
</protein>
<dbReference type="SUPFAM" id="SSF51735">
    <property type="entry name" value="NAD(P)-binding Rossmann-fold domains"/>
    <property type="match status" value="1"/>
</dbReference>
<sequence length="335" mass="37562">MGGIRLNKPYVFVSRKIPEEALEKLKEVFIVSVWEEDRPVPRERLLEEAKKADGFYIMLTERIDEELLNQAKHLKAISIMAVGYDNINLPLATEKGIVVTHTPGVLSDTTADLTFALLMATARRITEANRYVLEGKWDSWGPMLMAGQDVYGATIGIIGMGRIGEAVAKRAKGFDMKILYHNRKRRIEVEEQLGAEYRSLEDLLKESDFVVLLTPLTPETEKLMGKREFSLMKSSSIFINVSRGATVDEEALYEALVQKNIWAAGLDVFREEPIPMDHPLLTLENVVVLPHIGSASISTRKRMAMMAANGLIDALNGKKPNHMVNPEVWNNGEKA</sequence>
<comment type="caution">
    <text evidence="7">The sequence shown here is derived from an EMBL/GenBank/DDBJ whole genome shotgun (WGS) entry which is preliminary data.</text>
</comment>
<dbReference type="EMBL" id="LSKU01000001">
    <property type="protein sequence ID" value="KXG45069.1"/>
    <property type="molecule type" value="Genomic_DNA"/>
</dbReference>
<evidence type="ECO:0000256" key="4">
    <source>
        <dbReference type="RuleBase" id="RU003719"/>
    </source>
</evidence>
<dbReference type="InterPro" id="IPR036291">
    <property type="entry name" value="NAD(P)-bd_dom_sf"/>
</dbReference>
<dbReference type="PROSITE" id="PS00065">
    <property type="entry name" value="D_2_HYDROXYACID_DH_1"/>
    <property type="match status" value="1"/>
</dbReference>
<dbReference type="Pfam" id="PF00389">
    <property type="entry name" value="2-Hacid_dh"/>
    <property type="match status" value="1"/>
</dbReference>
<evidence type="ECO:0000256" key="2">
    <source>
        <dbReference type="ARBA" id="ARBA00023002"/>
    </source>
</evidence>
<dbReference type="GO" id="GO:0016618">
    <property type="term" value="F:hydroxypyruvate reductase [NAD(P)H] activity"/>
    <property type="evidence" value="ECO:0007669"/>
    <property type="project" value="TreeGrafter"/>
</dbReference>
<feature type="domain" description="D-isomer specific 2-hydroxyacid dehydrogenase catalytic" evidence="5">
    <location>
        <begin position="11"/>
        <end position="325"/>
    </location>
</feature>
<dbReference type="InterPro" id="IPR050223">
    <property type="entry name" value="D-isomer_2-hydroxyacid_DH"/>
</dbReference>
<gene>
    <name evidence="7" type="ORF">U473_09330</name>
</gene>
<dbReference type="Proteomes" id="UP000070352">
    <property type="component" value="Unassembled WGS sequence"/>
</dbReference>
<evidence type="ECO:0000256" key="3">
    <source>
        <dbReference type="ARBA" id="ARBA00023027"/>
    </source>
</evidence>
<evidence type="ECO:0000256" key="1">
    <source>
        <dbReference type="ARBA" id="ARBA00005854"/>
    </source>
</evidence>
<dbReference type="InterPro" id="IPR006140">
    <property type="entry name" value="D-isomer_DH_NAD-bd"/>
</dbReference>
<dbReference type="PANTHER" id="PTHR10996">
    <property type="entry name" value="2-HYDROXYACID DEHYDROGENASE-RELATED"/>
    <property type="match status" value="1"/>
</dbReference>
<dbReference type="AlphaFoldDB" id="A0A135L7W8"/>
<dbReference type="InterPro" id="IPR029752">
    <property type="entry name" value="D-isomer_DH_CS1"/>
</dbReference>
<dbReference type="STRING" id="1413211.U473_09330"/>
<dbReference type="Pfam" id="PF02826">
    <property type="entry name" value="2-Hacid_dh_C"/>
    <property type="match status" value="1"/>
</dbReference>
<keyword evidence="2 4" id="KW-0560">Oxidoreductase</keyword>
<name>A0A135L7W8_9BACI</name>
<reference evidence="7 8" key="1">
    <citation type="submission" date="2016-02" db="EMBL/GenBank/DDBJ databases">
        <title>Draft Genome for Tepidibacillus decaturensis nov. sp. Strain Z9, an Anaerobic, Moderately Thermophilic and Heterotrophic Bacterium from Deep Subsurface of the Illinois Basin, USA.</title>
        <authorList>
            <person name="Dong Y."/>
            <person name="Chang J.Y."/>
            <person name="Sanford R."/>
            <person name="Fouke B.W."/>
        </authorList>
    </citation>
    <scope>NUCLEOTIDE SEQUENCE [LARGE SCALE GENOMIC DNA]</scope>
    <source>
        <strain evidence="7 8">Z9</strain>
    </source>
</reference>
<proteinExistence type="inferred from homology"/>
<dbReference type="PANTHER" id="PTHR10996:SF178">
    <property type="entry name" value="2-HYDROXYACID DEHYDROGENASE YGL185C-RELATED"/>
    <property type="match status" value="1"/>
</dbReference>
<evidence type="ECO:0000259" key="5">
    <source>
        <dbReference type="Pfam" id="PF00389"/>
    </source>
</evidence>
<evidence type="ECO:0000259" key="6">
    <source>
        <dbReference type="Pfam" id="PF02826"/>
    </source>
</evidence>
<organism evidence="7 8">
    <name type="scientific">Tepidibacillus decaturensis</name>
    <dbReference type="NCBI Taxonomy" id="1413211"/>
    <lineage>
        <taxon>Bacteria</taxon>
        <taxon>Bacillati</taxon>
        <taxon>Bacillota</taxon>
        <taxon>Bacilli</taxon>
        <taxon>Bacillales</taxon>
        <taxon>Bacillaceae</taxon>
        <taxon>Tepidibacillus</taxon>
    </lineage>
</organism>
<dbReference type="FunFam" id="3.40.50.720:FF:000462">
    <property type="entry name" value="Glyoxylate reductase (NADP+)"/>
    <property type="match status" value="1"/>
</dbReference>
<feature type="domain" description="D-isomer specific 2-hydroxyacid dehydrogenase NAD-binding" evidence="6">
    <location>
        <begin position="115"/>
        <end position="293"/>
    </location>
</feature>